<feature type="region of interest" description="Disordered" evidence="9">
    <location>
        <begin position="567"/>
        <end position="587"/>
    </location>
</feature>
<evidence type="ECO:0000256" key="7">
    <source>
        <dbReference type="ARBA" id="ARBA00023180"/>
    </source>
</evidence>
<dbReference type="PROSITE" id="PS51120">
    <property type="entry name" value="LDLRB"/>
    <property type="match status" value="3"/>
</dbReference>
<evidence type="ECO:0000256" key="2">
    <source>
        <dbReference type="ARBA" id="ARBA00004479"/>
    </source>
</evidence>
<keyword evidence="4" id="KW-0732">Signal</keyword>
<name>A0ABD0XVQ5_9HEMI</name>
<dbReference type="EMBL" id="JBFDAA010000020">
    <property type="protein sequence ID" value="KAL1115253.1"/>
    <property type="molecule type" value="Genomic_DNA"/>
</dbReference>
<dbReference type="Pfam" id="PF24468">
    <property type="entry name" value="EGF_LRP2"/>
    <property type="match status" value="1"/>
</dbReference>
<keyword evidence="6" id="KW-1015">Disulfide bond</keyword>
<keyword evidence="3" id="KW-0245">EGF-like domain</keyword>
<evidence type="ECO:0000259" key="10">
    <source>
        <dbReference type="Pfam" id="PF24468"/>
    </source>
</evidence>
<dbReference type="Gene3D" id="2.120.10.30">
    <property type="entry name" value="TolB, C-terminal domain"/>
    <property type="match status" value="2"/>
</dbReference>
<feature type="repeat" description="LDL-receptor class B" evidence="8">
    <location>
        <begin position="121"/>
        <end position="163"/>
    </location>
</feature>
<dbReference type="GO" id="GO:0012505">
    <property type="term" value="C:endomembrane system"/>
    <property type="evidence" value="ECO:0007669"/>
    <property type="project" value="UniProtKB-SubCell"/>
</dbReference>
<evidence type="ECO:0000256" key="6">
    <source>
        <dbReference type="ARBA" id="ARBA00023157"/>
    </source>
</evidence>
<comment type="caution">
    <text evidence="11">The sequence shown here is derived from an EMBL/GenBank/DDBJ whole genome shotgun (WGS) entry which is preliminary data.</text>
</comment>
<feature type="repeat" description="LDL-receptor class B" evidence="8">
    <location>
        <begin position="164"/>
        <end position="207"/>
    </location>
</feature>
<dbReference type="SMART" id="SM00135">
    <property type="entry name" value="LY"/>
    <property type="match status" value="6"/>
</dbReference>
<keyword evidence="7" id="KW-0325">Glycoprotein</keyword>
<keyword evidence="5" id="KW-0677">Repeat</keyword>
<dbReference type="PANTHER" id="PTHR46513">
    <property type="entry name" value="VITELLOGENIN RECEPTOR-LIKE PROTEIN-RELATED-RELATED"/>
    <property type="match status" value="1"/>
</dbReference>
<feature type="compositionally biased region" description="Basic and acidic residues" evidence="9">
    <location>
        <begin position="470"/>
        <end position="498"/>
    </location>
</feature>
<keyword evidence="12" id="KW-1185">Reference proteome</keyword>
<dbReference type="FunFam" id="2.120.10.30:FF:000241">
    <property type="entry name" value="Low-density lipoprotein receptor-related protein 6"/>
    <property type="match status" value="1"/>
</dbReference>
<dbReference type="GO" id="GO:0016020">
    <property type="term" value="C:membrane"/>
    <property type="evidence" value="ECO:0007669"/>
    <property type="project" value="UniProtKB-SubCell"/>
</dbReference>
<dbReference type="Pfam" id="PF00058">
    <property type="entry name" value="Ldl_recept_b"/>
    <property type="match status" value="1"/>
</dbReference>
<evidence type="ECO:0000313" key="12">
    <source>
        <dbReference type="Proteomes" id="UP001558652"/>
    </source>
</evidence>
<dbReference type="InterPro" id="IPR011042">
    <property type="entry name" value="6-blade_b-propeller_TolB-like"/>
</dbReference>
<evidence type="ECO:0000313" key="11">
    <source>
        <dbReference type="EMBL" id="KAL1115253.1"/>
    </source>
</evidence>
<evidence type="ECO:0000256" key="8">
    <source>
        <dbReference type="PROSITE-ProRule" id="PRU00461"/>
    </source>
</evidence>
<sequence length="619" mass="68252">MFRKNKTQETTEKDVSELLMYPTNRGIRGLHLLPPEVFSSPDALLVPAAISPLNDVGPSSTVTCIDFDYSRGYIYWSDSNRGTIARSRRDGKGAKVVVGSTNTKDNTANEISSFAVDWVANNLYWANPKMRLIEASRTNGSFRHVVIEVGLDSPHAVAVDPPRGLLFWADTGKRPSISRSALDGTSAFLVTDTGARGVRDIVLDYESGRLYWYDLTEGKIVRIFYNGRGREVVLESGMTSPLALTYNKGIVYWIDHSGGKGFLKAVHAPESVVGHRGATMTLRDDLGDSSKDIAVFSEGRQRGTNPCAEDNGGCQELCLLDGKRPVCECTKGMVGPDGKKCVDYHGFLVYSSPNSIERVELDGTTDMENVYNGTREPNGEIECVSHDYLSSTIFYSNVHSGMIQAVHFNGTVQRVLVGDVVKVESLVFDALERTLYWVSYGRGIFKMRLNNAEDVPRLAVKLRSGDKPRDIDIDPCDSRRKGMRDSGWRTADGGRDRGGIGGQRGPTPVDKGSTGAVERNRRSGTEGVMPLPWWATPSGEDDVLSPMGLSGKNRNVLTRKTKTHHKLGTVDDPTEQDQLIRGKNDRGGIKQTVAHYWAGKERMVTPRMAKQERVLEEPP</sequence>
<evidence type="ECO:0000256" key="9">
    <source>
        <dbReference type="SAM" id="MobiDB-lite"/>
    </source>
</evidence>
<feature type="repeat" description="LDL-receptor class B" evidence="8">
    <location>
        <begin position="208"/>
        <end position="250"/>
    </location>
</feature>
<dbReference type="InterPro" id="IPR000033">
    <property type="entry name" value="LDLR_classB_rpt"/>
</dbReference>
<gene>
    <name evidence="11" type="ORF">AAG570_007284</name>
</gene>
<dbReference type="Proteomes" id="UP001558652">
    <property type="component" value="Unassembled WGS sequence"/>
</dbReference>
<dbReference type="AlphaFoldDB" id="A0ABD0XVQ5"/>
<evidence type="ECO:0000256" key="3">
    <source>
        <dbReference type="ARBA" id="ARBA00022536"/>
    </source>
</evidence>
<evidence type="ECO:0000256" key="1">
    <source>
        <dbReference type="ARBA" id="ARBA00004308"/>
    </source>
</evidence>
<evidence type="ECO:0000256" key="4">
    <source>
        <dbReference type="ARBA" id="ARBA00022729"/>
    </source>
</evidence>
<dbReference type="PANTHER" id="PTHR46513:SF37">
    <property type="entry name" value="LDL RECEPTOR RELATED PROTEIN 1-RELATED"/>
    <property type="match status" value="1"/>
</dbReference>
<dbReference type="InterPro" id="IPR050778">
    <property type="entry name" value="Cueball_EGF_LRP_Nidogen"/>
</dbReference>
<organism evidence="11 12">
    <name type="scientific">Ranatra chinensis</name>
    <dbReference type="NCBI Taxonomy" id="642074"/>
    <lineage>
        <taxon>Eukaryota</taxon>
        <taxon>Metazoa</taxon>
        <taxon>Ecdysozoa</taxon>
        <taxon>Arthropoda</taxon>
        <taxon>Hexapoda</taxon>
        <taxon>Insecta</taxon>
        <taxon>Pterygota</taxon>
        <taxon>Neoptera</taxon>
        <taxon>Paraneoptera</taxon>
        <taxon>Hemiptera</taxon>
        <taxon>Heteroptera</taxon>
        <taxon>Panheteroptera</taxon>
        <taxon>Nepomorpha</taxon>
        <taxon>Nepidae</taxon>
        <taxon>Ranatrinae</taxon>
        <taxon>Ranatra</taxon>
    </lineage>
</organism>
<feature type="compositionally biased region" description="Basic and acidic residues" evidence="9">
    <location>
        <begin position="578"/>
        <end position="587"/>
    </location>
</feature>
<accession>A0ABD0XVQ5</accession>
<dbReference type="InterPro" id="IPR056588">
    <property type="entry name" value="EGF_LRP2"/>
</dbReference>
<evidence type="ECO:0000256" key="5">
    <source>
        <dbReference type="ARBA" id="ARBA00022737"/>
    </source>
</evidence>
<comment type="subcellular location">
    <subcellularLocation>
        <location evidence="1">Endomembrane system</location>
    </subcellularLocation>
    <subcellularLocation>
        <location evidence="2">Membrane</location>
        <topology evidence="2">Single-pass type I membrane protein</topology>
    </subcellularLocation>
</comment>
<feature type="region of interest" description="Disordered" evidence="9">
    <location>
        <begin position="470"/>
        <end position="533"/>
    </location>
</feature>
<reference evidence="11 12" key="1">
    <citation type="submission" date="2024-07" db="EMBL/GenBank/DDBJ databases">
        <title>Chromosome-level genome assembly of the water stick insect Ranatra chinensis (Heteroptera: Nepidae).</title>
        <authorList>
            <person name="Liu X."/>
        </authorList>
    </citation>
    <scope>NUCLEOTIDE SEQUENCE [LARGE SCALE GENOMIC DNA]</scope>
    <source>
        <strain evidence="11">Cailab_2021Rc</strain>
        <tissue evidence="11">Muscle</tissue>
    </source>
</reference>
<dbReference type="SUPFAM" id="SSF57196">
    <property type="entry name" value="EGF/Laminin"/>
    <property type="match status" value="1"/>
</dbReference>
<protein>
    <recommendedName>
        <fullName evidence="10">LRP2 EGF-like domain-containing protein</fullName>
    </recommendedName>
</protein>
<proteinExistence type="predicted"/>
<feature type="domain" description="LRP2 EGF-like" evidence="10">
    <location>
        <begin position="304"/>
        <end position="342"/>
    </location>
</feature>
<dbReference type="SUPFAM" id="SSF63825">
    <property type="entry name" value="YWTD domain"/>
    <property type="match status" value="2"/>
</dbReference>